<dbReference type="Proteomes" id="UP001174677">
    <property type="component" value="Chromosome 16"/>
</dbReference>
<sequence>MAYELRERKQKDIINLSFDSEGENESDSISDPDYITTRLQRNRNSCRLVQNMDVETKFPGVDGISIGRKRRGCLPWKRANNGNGELKEKKRKIVLGLCASVRQTKPEEKTILSWLIKHGEIYENDRVQYTVNKLPREGIARRDGVWCKCCNKLMTVWEFEIHAGSNLKMPYANINVIRTCSSLLKHQIHLWNEKKKPAHRNFNHVGPIPGATDSNDDACQICADGGELICCEKCPSTFHPSCLEMERIPQGDWLCSYCVCIFCDGGNGDMLTCQQCEKKYHWECFLQREELDLNKNWLTLFCGTNCQQIQWKLQRLLGVRHEIKKGFSWTLIRRLDPFDIDINEHTRMECNSKATLALEVLNECFVTNTDWHTRINILQSVVYNRGSNLSRMNFKGFYTLILEKNDAIVSAATIRMHGNDLAEMPFIGTRERYRFKGLSRMLFDALGYVFSCIEAKDMIIPSLPELANMWQEKYGFRPIDDVVKPKLINYNTLMFPCTVRLQKTFPDISASSSRAMDIGANDEKSLKLALLDLNLDPPEPADDELAKPVAWNE</sequence>
<keyword evidence="10" id="KW-1185">Reference proteome</keyword>
<evidence type="ECO:0008006" key="11">
    <source>
        <dbReference type="Google" id="ProtNLM"/>
    </source>
</evidence>
<evidence type="ECO:0000259" key="7">
    <source>
        <dbReference type="PROSITE" id="PS50016"/>
    </source>
</evidence>
<evidence type="ECO:0000313" key="9">
    <source>
        <dbReference type="EMBL" id="KAJ9147661.1"/>
    </source>
</evidence>
<dbReference type="InterPro" id="IPR016181">
    <property type="entry name" value="Acyl_CoA_acyltransferase"/>
</dbReference>
<evidence type="ECO:0000256" key="1">
    <source>
        <dbReference type="ARBA" id="ARBA00004123"/>
    </source>
</evidence>
<dbReference type="InterPro" id="IPR000182">
    <property type="entry name" value="GNAT_dom"/>
</dbReference>
<comment type="caution">
    <text evidence="9">The sequence shown here is derived from an EMBL/GenBank/DDBJ whole genome shotgun (WGS) entry which is preliminary data.</text>
</comment>
<keyword evidence="3 6" id="KW-0863">Zinc-finger</keyword>
<dbReference type="PANTHER" id="PTHR46309">
    <property type="entry name" value="PHD FINGER PROTEIN 12"/>
    <property type="match status" value="1"/>
</dbReference>
<dbReference type="InterPro" id="IPR032308">
    <property type="entry name" value="TDBD"/>
</dbReference>
<evidence type="ECO:0000256" key="2">
    <source>
        <dbReference type="ARBA" id="ARBA00022723"/>
    </source>
</evidence>
<evidence type="ECO:0000256" key="5">
    <source>
        <dbReference type="ARBA" id="ARBA00023242"/>
    </source>
</evidence>
<evidence type="ECO:0000313" key="10">
    <source>
        <dbReference type="Proteomes" id="UP001174677"/>
    </source>
</evidence>
<dbReference type="SUPFAM" id="SSF55729">
    <property type="entry name" value="Acyl-CoA N-acyltransferases (Nat)"/>
    <property type="match status" value="1"/>
</dbReference>
<evidence type="ECO:0000256" key="6">
    <source>
        <dbReference type="PROSITE-ProRule" id="PRU00146"/>
    </source>
</evidence>
<dbReference type="SMART" id="SM00249">
    <property type="entry name" value="PHD"/>
    <property type="match status" value="2"/>
</dbReference>
<feature type="domain" description="N-acetyltransferase" evidence="8">
    <location>
        <begin position="356"/>
        <end position="506"/>
    </location>
</feature>
<protein>
    <recommendedName>
        <fullName evidence="11">PHD-type domain-containing protein</fullName>
    </recommendedName>
</protein>
<dbReference type="PROSITE" id="PS50016">
    <property type="entry name" value="ZF_PHD_2"/>
    <property type="match status" value="1"/>
</dbReference>
<keyword evidence="4" id="KW-0862">Zinc</keyword>
<evidence type="ECO:0000256" key="3">
    <source>
        <dbReference type="ARBA" id="ARBA00022771"/>
    </source>
</evidence>
<keyword evidence="2" id="KW-0479">Metal-binding</keyword>
<dbReference type="SUPFAM" id="SSF57903">
    <property type="entry name" value="FYVE/PHD zinc finger"/>
    <property type="match status" value="1"/>
</dbReference>
<dbReference type="Pfam" id="PF16135">
    <property type="entry name" value="TDBD"/>
    <property type="match status" value="1"/>
</dbReference>
<dbReference type="Pfam" id="PF23209">
    <property type="entry name" value="IDM1_C"/>
    <property type="match status" value="1"/>
</dbReference>
<dbReference type="EMBL" id="JARPOI010000016">
    <property type="protein sequence ID" value="KAJ9147661.1"/>
    <property type="molecule type" value="Genomic_DNA"/>
</dbReference>
<proteinExistence type="predicted"/>
<dbReference type="InterPro" id="IPR056511">
    <property type="entry name" value="IDM1_C"/>
</dbReference>
<comment type="subcellular location">
    <subcellularLocation>
        <location evidence="1">Nucleus</location>
    </subcellularLocation>
</comment>
<reference evidence="9" key="1">
    <citation type="journal article" date="2023" name="Plant Biotechnol. J.">
        <title>Chromosome-level wild Hevea brasiliensis genome provides new tools for genomic-assisted breeding and valuable loci to elevate rubber yield.</title>
        <authorList>
            <person name="Cheng H."/>
            <person name="Song X."/>
            <person name="Hu Y."/>
            <person name="Wu T."/>
            <person name="Yang Q."/>
            <person name="An Z."/>
            <person name="Feng S."/>
            <person name="Deng Z."/>
            <person name="Wu W."/>
            <person name="Zeng X."/>
            <person name="Tu M."/>
            <person name="Wang X."/>
            <person name="Huang H."/>
        </authorList>
    </citation>
    <scope>NUCLEOTIDE SEQUENCE</scope>
    <source>
        <strain evidence="9">MT/VB/25A 57/8</strain>
    </source>
</reference>
<feature type="domain" description="PHD-type" evidence="7">
    <location>
        <begin position="216"/>
        <end position="261"/>
    </location>
</feature>
<dbReference type="InterPro" id="IPR019787">
    <property type="entry name" value="Znf_PHD-finger"/>
</dbReference>
<dbReference type="InterPro" id="IPR013083">
    <property type="entry name" value="Znf_RING/FYVE/PHD"/>
</dbReference>
<evidence type="ECO:0000256" key="4">
    <source>
        <dbReference type="ARBA" id="ARBA00022833"/>
    </source>
</evidence>
<accession>A0ABQ9KTC8</accession>
<organism evidence="9 10">
    <name type="scientific">Hevea brasiliensis</name>
    <name type="common">Para rubber tree</name>
    <name type="synonym">Siphonia brasiliensis</name>
    <dbReference type="NCBI Taxonomy" id="3981"/>
    <lineage>
        <taxon>Eukaryota</taxon>
        <taxon>Viridiplantae</taxon>
        <taxon>Streptophyta</taxon>
        <taxon>Embryophyta</taxon>
        <taxon>Tracheophyta</taxon>
        <taxon>Spermatophyta</taxon>
        <taxon>Magnoliopsida</taxon>
        <taxon>eudicotyledons</taxon>
        <taxon>Gunneridae</taxon>
        <taxon>Pentapetalae</taxon>
        <taxon>rosids</taxon>
        <taxon>fabids</taxon>
        <taxon>Malpighiales</taxon>
        <taxon>Euphorbiaceae</taxon>
        <taxon>Crotonoideae</taxon>
        <taxon>Micrandreae</taxon>
        <taxon>Hevea</taxon>
    </lineage>
</organism>
<gene>
    <name evidence="9" type="ORF">P3X46_029796</name>
</gene>
<evidence type="ECO:0000259" key="8">
    <source>
        <dbReference type="PROSITE" id="PS51186"/>
    </source>
</evidence>
<dbReference type="PROSITE" id="PS51186">
    <property type="entry name" value="GNAT"/>
    <property type="match status" value="1"/>
</dbReference>
<dbReference type="InterPro" id="IPR001965">
    <property type="entry name" value="Znf_PHD"/>
</dbReference>
<dbReference type="Gene3D" id="3.30.40.10">
    <property type="entry name" value="Zinc/RING finger domain, C3HC4 (zinc finger)"/>
    <property type="match status" value="1"/>
</dbReference>
<dbReference type="InterPro" id="IPR011011">
    <property type="entry name" value="Znf_FYVE_PHD"/>
</dbReference>
<dbReference type="Pfam" id="PF00628">
    <property type="entry name" value="PHD"/>
    <property type="match status" value="1"/>
</dbReference>
<name>A0ABQ9KTC8_HEVBR</name>
<dbReference type="PANTHER" id="PTHR46309:SF5">
    <property type="entry name" value="GNAT FAMILY ACETYLTRANSFERASE"/>
    <property type="match status" value="1"/>
</dbReference>
<keyword evidence="5" id="KW-0539">Nucleus</keyword>
<dbReference type="InterPro" id="IPR042163">
    <property type="entry name" value="PHF12"/>
</dbReference>